<dbReference type="PROSITE" id="PS50109">
    <property type="entry name" value="HIS_KIN"/>
    <property type="match status" value="1"/>
</dbReference>
<keyword evidence="6" id="KW-0808">Transferase</keyword>
<dbReference type="FunFam" id="1.10.287.130:FF:000001">
    <property type="entry name" value="Two-component sensor histidine kinase"/>
    <property type="match status" value="1"/>
</dbReference>
<dbReference type="InterPro" id="IPR050736">
    <property type="entry name" value="Sensor_HK_Regulatory"/>
</dbReference>
<sequence>MWEGDGSELEKVVEEMDLQRRLVWIITVLAMVTIPVTLVLIHLPHSVEIDYSVAYLSITSITVLIIIQNLILYYPSKQGKLFPRVPHFFIGMIAFYITFSALIYFSGGLESPAFYVMLLGPLMAGILFELPLAMASTTIFALSYTLALVTHESFRMENFQVYAFNLLFLYMACLLANRLALELRNQQQSRDEVASLGAFIRRLEKAKSEFVSMASHELRTPLTSIHGFSEILRTKEMEPEKKTEFYRIILNESERLSRLINNLLNLSTIEAGIELNREMVNFAELIEEDIEFFRSQTTMHELKYNGPRQLPLVYADPDRMHQIFKNILSNAIKYSPDGGPVEIETGIEGKYVTLAVTDRGIGIPAADIPYIFDRFRRVERKEMLDISGTGLGLAIVKHLVDIHGGRIRVNSETGQGSTFTVSIPIRGA</sequence>
<keyword evidence="9 10" id="KW-0472">Membrane</keyword>
<organism evidence="12 13">
    <name type="scientific">Candidatus Solincola sediminis</name>
    <dbReference type="NCBI Taxonomy" id="1797199"/>
    <lineage>
        <taxon>Bacteria</taxon>
        <taxon>Bacillati</taxon>
        <taxon>Actinomycetota</taxon>
        <taxon>Candidatus Geothermincolia</taxon>
        <taxon>Candidatus Geothermincolales</taxon>
        <taxon>Candidatus Geothermincolaceae</taxon>
        <taxon>Candidatus Solincola</taxon>
    </lineage>
</organism>
<feature type="transmembrane region" description="Helical" evidence="10">
    <location>
        <begin position="161"/>
        <end position="181"/>
    </location>
</feature>
<dbReference type="SMART" id="SM00388">
    <property type="entry name" value="HisKA"/>
    <property type="match status" value="1"/>
</dbReference>
<evidence type="ECO:0000313" key="13">
    <source>
        <dbReference type="Proteomes" id="UP000177876"/>
    </source>
</evidence>
<dbReference type="InterPro" id="IPR003594">
    <property type="entry name" value="HATPase_dom"/>
</dbReference>
<dbReference type="Gene3D" id="1.10.287.130">
    <property type="match status" value="1"/>
</dbReference>
<gene>
    <name evidence="12" type="ORF">A2Y75_00775</name>
</gene>
<evidence type="ECO:0000256" key="8">
    <source>
        <dbReference type="ARBA" id="ARBA00023012"/>
    </source>
</evidence>
<comment type="caution">
    <text evidence="12">The sequence shown here is derived from an EMBL/GenBank/DDBJ whole genome shotgun (WGS) entry which is preliminary data.</text>
</comment>
<dbReference type="SMART" id="SM00387">
    <property type="entry name" value="HATPase_c"/>
    <property type="match status" value="1"/>
</dbReference>
<dbReference type="FunFam" id="3.30.565.10:FF:000006">
    <property type="entry name" value="Sensor histidine kinase WalK"/>
    <property type="match status" value="1"/>
</dbReference>
<feature type="transmembrane region" description="Helical" evidence="10">
    <location>
        <begin position="126"/>
        <end position="149"/>
    </location>
</feature>
<evidence type="ECO:0000256" key="1">
    <source>
        <dbReference type="ARBA" id="ARBA00000085"/>
    </source>
</evidence>
<evidence type="ECO:0000256" key="6">
    <source>
        <dbReference type="ARBA" id="ARBA00022679"/>
    </source>
</evidence>
<dbReference type="STRING" id="1797197.A2Y75_00775"/>
<evidence type="ECO:0000256" key="5">
    <source>
        <dbReference type="ARBA" id="ARBA00022553"/>
    </source>
</evidence>
<accession>A0A1F2WGY2</accession>
<proteinExistence type="predicted"/>
<evidence type="ECO:0000256" key="2">
    <source>
        <dbReference type="ARBA" id="ARBA00001968"/>
    </source>
</evidence>
<name>A0A1F2WGY2_9ACTN</name>
<protein>
    <recommendedName>
        <fullName evidence="4">histidine kinase</fullName>
        <ecNumber evidence="4">2.7.13.3</ecNumber>
    </recommendedName>
</protein>
<dbReference type="SUPFAM" id="SSF47384">
    <property type="entry name" value="Homodimeric domain of signal transducing histidine kinase"/>
    <property type="match status" value="1"/>
</dbReference>
<evidence type="ECO:0000256" key="9">
    <source>
        <dbReference type="ARBA" id="ARBA00023136"/>
    </source>
</evidence>
<feature type="transmembrane region" description="Helical" evidence="10">
    <location>
        <begin position="85"/>
        <end position="106"/>
    </location>
</feature>
<reference evidence="12 13" key="1">
    <citation type="journal article" date="2016" name="Nat. Commun.">
        <title>Thousands of microbial genomes shed light on interconnected biogeochemical processes in an aquifer system.</title>
        <authorList>
            <person name="Anantharaman K."/>
            <person name="Brown C.T."/>
            <person name="Hug L.A."/>
            <person name="Sharon I."/>
            <person name="Castelle C.J."/>
            <person name="Probst A.J."/>
            <person name="Thomas B.C."/>
            <person name="Singh A."/>
            <person name="Wilkins M.J."/>
            <person name="Karaoz U."/>
            <person name="Brodie E.L."/>
            <person name="Williams K.H."/>
            <person name="Hubbard S.S."/>
            <person name="Banfield J.F."/>
        </authorList>
    </citation>
    <scope>NUCLEOTIDE SEQUENCE [LARGE SCALE GENOMIC DNA]</scope>
</reference>
<dbReference type="PANTHER" id="PTHR43711:SF31">
    <property type="entry name" value="HISTIDINE KINASE"/>
    <property type="match status" value="1"/>
</dbReference>
<keyword evidence="10" id="KW-1133">Transmembrane helix</keyword>
<evidence type="ECO:0000256" key="10">
    <source>
        <dbReference type="SAM" id="Phobius"/>
    </source>
</evidence>
<feature type="domain" description="Histidine kinase" evidence="11">
    <location>
        <begin position="213"/>
        <end position="427"/>
    </location>
</feature>
<dbReference type="Proteomes" id="UP000177876">
    <property type="component" value="Unassembled WGS sequence"/>
</dbReference>
<dbReference type="Pfam" id="PF00512">
    <property type="entry name" value="HisKA"/>
    <property type="match status" value="1"/>
</dbReference>
<comment type="subcellular location">
    <subcellularLocation>
        <location evidence="3">Cell membrane</location>
    </subcellularLocation>
</comment>
<dbReference type="InterPro" id="IPR036097">
    <property type="entry name" value="HisK_dim/P_sf"/>
</dbReference>
<dbReference type="CDD" id="cd00082">
    <property type="entry name" value="HisKA"/>
    <property type="match status" value="1"/>
</dbReference>
<feature type="transmembrane region" description="Helical" evidence="10">
    <location>
        <begin position="21"/>
        <end position="41"/>
    </location>
</feature>
<dbReference type="GO" id="GO:0005886">
    <property type="term" value="C:plasma membrane"/>
    <property type="evidence" value="ECO:0007669"/>
    <property type="project" value="UniProtKB-SubCell"/>
</dbReference>
<dbReference type="PANTHER" id="PTHR43711">
    <property type="entry name" value="TWO-COMPONENT HISTIDINE KINASE"/>
    <property type="match status" value="1"/>
</dbReference>
<comment type="cofactor">
    <cofactor evidence="2">
        <name>a divalent metal cation</name>
        <dbReference type="ChEBI" id="CHEBI:60240"/>
    </cofactor>
</comment>
<dbReference type="Pfam" id="PF02518">
    <property type="entry name" value="HATPase_c"/>
    <property type="match status" value="1"/>
</dbReference>
<evidence type="ECO:0000256" key="3">
    <source>
        <dbReference type="ARBA" id="ARBA00004236"/>
    </source>
</evidence>
<keyword evidence="10" id="KW-0812">Transmembrane</keyword>
<keyword evidence="5" id="KW-0597">Phosphoprotein</keyword>
<comment type="catalytic activity">
    <reaction evidence="1">
        <text>ATP + protein L-histidine = ADP + protein N-phospho-L-histidine.</text>
        <dbReference type="EC" id="2.7.13.3"/>
    </reaction>
</comment>
<dbReference type="AlphaFoldDB" id="A0A1F2WGY2"/>
<dbReference type="GO" id="GO:0000155">
    <property type="term" value="F:phosphorelay sensor kinase activity"/>
    <property type="evidence" value="ECO:0007669"/>
    <property type="project" value="InterPro"/>
</dbReference>
<dbReference type="PRINTS" id="PR00344">
    <property type="entry name" value="BCTRLSENSOR"/>
</dbReference>
<dbReference type="InterPro" id="IPR004358">
    <property type="entry name" value="Sig_transdc_His_kin-like_C"/>
</dbReference>
<dbReference type="EMBL" id="MELK01000049">
    <property type="protein sequence ID" value="OFW56090.1"/>
    <property type="molecule type" value="Genomic_DNA"/>
</dbReference>
<evidence type="ECO:0000256" key="4">
    <source>
        <dbReference type="ARBA" id="ARBA00012438"/>
    </source>
</evidence>
<keyword evidence="8" id="KW-0902">Two-component regulatory system</keyword>
<evidence type="ECO:0000259" key="11">
    <source>
        <dbReference type="PROSITE" id="PS50109"/>
    </source>
</evidence>
<dbReference type="InterPro" id="IPR036890">
    <property type="entry name" value="HATPase_C_sf"/>
</dbReference>
<dbReference type="InterPro" id="IPR003661">
    <property type="entry name" value="HisK_dim/P_dom"/>
</dbReference>
<evidence type="ECO:0000313" key="12">
    <source>
        <dbReference type="EMBL" id="OFW56090.1"/>
    </source>
</evidence>
<dbReference type="InterPro" id="IPR005467">
    <property type="entry name" value="His_kinase_dom"/>
</dbReference>
<dbReference type="GO" id="GO:0005509">
    <property type="term" value="F:calcium ion binding"/>
    <property type="evidence" value="ECO:0007669"/>
    <property type="project" value="UniProtKB-ARBA"/>
</dbReference>
<dbReference type="Gene3D" id="3.30.565.10">
    <property type="entry name" value="Histidine kinase-like ATPase, C-terminal domain"/>
    <property type="match status" value="1"/>
</dbReference>
<dbReference type="CDD" id="cd00075">
    <property type="entry name" value="HATPase"/>
    <property type="match status" value="1"/>
</dbReference>
<dbReference type="EC" id="2.7.13.3" evidence="4"/>
<feature type="transmembrane region" description="Helical" evidence="10">
    <location>
        <begin position="53"/>
        <end position="73"/>
    </location>
</feature>
<keyword evidence="7" id="KW-0418">Kinase</keyword>
<evidence type="ECO:0000256" key="7">
    <source>
        <dbReference type="ARBA" id="ARBA00022777"/>
    </source>
</evidence>
<dbReference type="SUPFAM" id="SSF55874">
    <property type="entry name" value="ATPase domain of HSP90 chaperone/DNA topoisomerase II/histidine kinase"/>
    <property type="match status" value="1"/>
</dbReference>